<accession>A0A850R5F0</accession>
<sequence length="114" mass="13245">MNDHELIINRLKLLMADRNFTVNKLAARSGVKYTTIRALMSRPTGVPKVNTLRALCQALGISVQDFLNFPPYNELPGERSLAEGDFQSEWDRFGHNLTEMEKLRIYQIYKIFQR</sequence>
<dbReference type="PROSITE" id="PS50943">
    <property type="entry name" value="HTH_CROC1"/>
    <property type="match status" value="1"/>
</dbReference>
<reference evidence="2 3" key="1">
    <citation type="submission" date="2020-06" db="EMBL/GenBank/DDBJ databases">
        <authorList>
            <person name="Kang J."/>
        </authorList>
    </citation>
    <scope>NUCLEOTIDE SEQUENCE [LARGE SCALE GENOMIC DNA]</scope>
    <source>
        <strain evidence="2 3">DCY120</strain>
    </source>
</reference>
<dbReference type="GO" id="GO:0003677">
    <property type="term" value="F:DNA binding"/>
    <property type="evidence" value="ECO:0007669"/>
    <property type="project" value="InterPro"/>
</dbReference>
<evidence type="ECO:0000313" key="2">
    <source>
        <dbReference type="EMBL" id="NVY96077.1"/>
    </source>
</evidence>
<dbReference type="RefSeq" id="WP_176942239.1">
    <property type="nucleotide sequence ID" value="NZ_JABZEC010000002.1"/>
</dbReference>
<gene>
    <name evidence="2" type="ORF">HU830_02600</name>
</gene>
<protein>
    <submittedName>
        <fullName evidence="2">Helix-turn-helix transcriptional regulator</fullName>
    </submittedName>
</protein>
<dbReference type="SUPFAM" id="SSF47413">
    <property type="entry name" value="lambda repressor-like DNA-binding domains"/>
    <property type="match status" value="1"/>
</dbReference>
<dbReference type="CDD" id="cd00093">
    <property type="entry name" value="HTH_XRE"/>
    <property type="match status" value="1"/>
</dbReference>
<dbReference type="InterPro" id="IPR010982">
    <property type="entry name" value="Lambda_DNA-bd_dom_sf"/>
</dbReference>
<dbReference type="Gene3D" id="1.10.260.40">
    <property type="entry name" value="lambda repressor-like DNA-binding domains"/>
    <property type="match status" value="1"/>
</dbReference>
<organism evidence="2 3">
    <name type="scientific">Bombilactobacillus apium</name>
    <dbReference type="NCBI Taxonomy" id="2675299"/>
    <lineage>
        <taxon>Bacteria</taxon>
        <taxon>Bacillati</taxon>
        <taxon>Bacillota</taxon>
        <taxon>Bacilli</taxon>
        <taxon>Lactobacillales</taxon>
        <taxon>Lactobacillaceae</taxon>
        <taxon>Bombilactobacillus</taxon>
    </lineage>
</organism>
<dbReference type="SMART" id="SM00530">
    <property type="entry name" value="HTH_XRE"/>
    <property type="match status" value="1"/>
</dbReference>
<feature type="domain" description="HTH cro/C1-type" evidence="1">
    <location>
        <begin position="11"/>
        <end position="66"/>
    </location>
</feature>
<evidence type="ECO:0000313" key="3">
    <source>
        <dbReference type="Proteomes" id="UP000563523"/>
    </source>
</evidence>
<evidence type="ECO:0000259" key="1">
    <source>
        <dbReference type="PROSITE" id="PS50943"/>
    </source>
</evidence>
<proteinExistence type="predicted"/>
<dbReference type="Pfam" id="PF13443">
    <property type="entry name" value="HTH_26"/>
    <property type="match status" value="1"/>
</dbReference>
<comment type="caution">
    <text evidence="2">The sequence shown here is derived from an EMBL/GenBank/DDBJ whole genome shotgun (WGS) entry which is preliminary data.</text>
</comment>
<dbReference type="EMBL" id="JABZEC010000002">
    <property type="protein sequence ID" value="NVY96077.1"/>
    <property type="molecule type" value="Genomic_DNA"/>
</dbReference>
<keyword evidence="3" id="KW-1185">Reference proteome</keyword>
<dbReference type="AlphaFoldDB" id="A0A850R5F0"/>
<dbReference type="Proteomes" id="UP000563523">
    <property type="component" value="Unassembled WGS sequence"/>
</dbReference>
<name>A0A850R5F0_9LACO</name>
<dbReference type="InterPro" id="IPR001387">
    <property type="entry name" value="Cro/C1-type_HTH"/>
</dbReference>